<accession>I4C7B6</accession>
<proteinExistence type="predicted"/>
<dbReference type="RefSeq" id="WP_014810596.1">
    <property type="nucleotide sequence ID" value="NC_018025.1"/>
</dbReference>
<dbReference type="EMBL" id="CP003360">
    <property type="protein sequence ID" value="AFM25457.1"/>
    <property type="molecule type" value="Genomic_DNA"/>
</dbReference>
<keyword evidence="1" id="KW-0732">Signal</keyword>
<dbReference type="KEGG" id="dti:Desti_2786"/>
<feature type="signal peptide" evidence="1">
    <location>
        <begin position="1"/>
        <end position="22"/>
    </location>
</feature>
<evidence type="ECO:0000256" key="1">
    <source>
        <dbReference type="SAM" id="SignalP"/>
    </source>
</evidence>
<name>I4C7B6_DESTA</name>
<dbReference type="AlphaFoldDB" id="I4C7B6"/>
<sequence length="92" mass="9482">MKKAALVIALFAAIGFVTLVSADTASAFFFGGKGLFGGKASYGCATPAYYGCYYPTCGYACPPAGCKVWKKKKGKAAPAAATKAKPEKAKKK</sequence>
<dbReference type="HOGENOM" id="CLU_2408524_0_0_7"/>
<reference evidence="3" key="1">
    <citation type="submission" date="2012-06" db="EMBL/GenBank/DDBJ databases">
        <title>Complete sequence of chromosome of Desulfomonile tiedjei DSM 6799.</title>
        <authorList>
            <person name="Lucas S."/>
            <person name="Copeland A."/>
            <person name="Lapidus A."/>
            <person name="Glavina del Rio T."/>
            <person name="Dalin E."/>
            <person name="Tice H."/>
            <person name="Bruce D."/>
            <person name="Goodwin L."/>
            <person name="Pitluck S."/>
            <person name="Peters L."/>
            <person name="Ovchinnikova G."/>
            <person name="Zeytun A."/>
            <person name="Lu M."/>
            <person name="Kyrpides N."/>
            <person name="Mavromatis K."/>
            <person name="Ivanova N."/>
            <person name="Brettin T."/>
            <person name="Detter J.C."/>
            <person name="Han C."/>
            <person name="Larimer F."/>
            <person name="Land M."/>
            <person name="Hauser L."/>
            <person name="Markowitz V."/>
            <person name="Cheng J.-F."/>
            <person name="Hugenholtz P."/>
            <person name="Woyke T."/>
            <person name="Wu D."/>
            <person name="Spring S."/>
            <person name="Schroeder M."/>
            <person name="Brambilla E."/>
            <person name="Klenk H.-P."/>
            <person name="Eisen J.A."/>
        </authorList>
    </citation>
    <scope>NUCLEOTIDE SEQUENCE [LARGE SCALE GENOMIC DNA]</scope>
    <source>
        <strain evidence="3">ATCC 49306 / DSM 6799 / DCB-1</strain>
    </source>
</reference>
<feature type="chain" id="PRO_5003687351" evidence="1">
    <location>
        <begin position="23"/>
        <end position="92"/>
    </location>
</feature>
<evidence type="ECO:0000313" key="3">
    <source>
        <dbReference type="Proteomes" id="UP000006055"/>
    </source>
</evidence>
<evidence type="ECO:0000313" key="2">
    <source>
        <dbReference type="EMBL" id="AFM25457.1"/>
    </source>
</evidence>
<dbReference type="Proteomes" id="UP000006055">
    <property type="component" value="Chromosome"/>
</dbReference>
<keyword evidence="3" id="KW-1185">Reference proteome</keyword>
<gene>
    <name evidence="2" type="ordered locus">Desti_2786</name>
</gene>
<organism evidence="2 3">
    <name type="scientific">Desulfomonile tiedjei (strain ATCC 49306 / DSM 6799 / DCB-1)</name>
    <dbReference type="NCBI Taxonomy" id="706587"/>
    <lineage>
        <taxon>Bacteria</taxon>
        <taxon>Pseudomonadati</taxon>
        <taxon>Thermodesulfobacteriota</taxon>
        <taxon>Desulfomonilia</taxon>
        <taxon>Desulfomonilales</taxon>
        <taxon>Desulfomonilaceae</taxon>
        <taxon>Desulfomonile</taxon>
    </lineage>
</organism>
<protein>
    <submittedName>
        <fullName evidence="2">Uncharacterized protein</fullName>
    </submittedName>
</protein>